<sequence>MLINNSQPSFKSRCVTVKNAQDVCRAVRNNFPYVAYSKAAREASGDILKKENIFDYLVEKTKILKEYREDRQYLKNPLKFYKEILYSTFTEKLAACYELSALAEMILRMNGVKNCTKASLVSKSGKRMNHCVTYVQLSQKYDPKKVIIIDPFLQEADFLPNMLVKYKGQYKHCLNPIHPKDTISLHLKPEKPLTDEEINILKEKYPQLIFKKELFKEKAP</sequence>
<reference evidence="1" key="2">
    <citation type="journal article" date="2021" name="PeerJ">
        <title>Extensive microbial diversity within the chicken gut microbiome revealed by metagenomics and culture.</title>
        <authorList>
            <person name="Gilroy R."/>
            <person name="Ravi A."/>
            <person name="Getino M."/>
            <person name="Pursley I."/>
            <person name="Horton D.L."/>
            <person name="Alikhan N.F."/>
            <person name="Baker D."/>
            <person name="Gharbi K."/>
            <person name="Hall N."/>
            <person name="Watson M."/>
            <person name="Adriaenssens E.M."/>
            <person name="Foster-Nyarko E."/>
            <person name="Jarju S."/>
            <person name="Secka A."/>
            <person name="Antonio M."/>
            <person name="Oren A."/>
            <person name="Chaudhuri R.R."/>
            <person name="La Ragione R."/>
            <person name="Hildebrand F."/>
            <person name="Pallen M.J."/>
        </authorList>
    </citation>
    <scope>NUCLEOTIDE SEQUENCE</scope>
    <source>
        <strain evidence="1">CHK154-7741</strain>
    </source>
</reference>
<dbReference type="AlphaFoldDB" id="A0A9D1N0Q7"/>
<evidence type="ECO:0000313" key="2">
    <source>
        <dbReference type="Proteomes" id="UP000886748"/>
    </source>
</evidence>
<evidence type="ECO:0000313" key="1">
    <source>
        <dbReference type="EMBL" id="HIU92796.1"/>
    </source>
</evidence>
<dbReference type="EMBL" id="DVOD01000050">
    <property type="protein sequence ID" value="HIU92796.1"/>
    <property type="molecule type" value="Genomic_DNA"/>
</dbReference>
<proteinExistence type="predicted"/>
<organism evidence="1 2">
    <name type="scientific">Candidatus Limenecus avicola</name>
    <dbReference type="NCBI Taxonomy" id="2840847"/>
    <lineage>
        <taxon>Bacteria</taxon>
        <taxon>Bacillati</taxon>
        <taxon>Bacillota</taxon>
        <taxon>Clostridia</taxon>
        <taxon>Eubacteriales</taxon>
        <taxon>Clostridiaceae</taxon>
        <taxon>Clostridiaceae incertae sedis</taxon>
        <taxon>Candidatus Limenecus</taxon>
    </lineage>
</organism>
<accession>A0A9D1N0Q7</accession>
<comment type="caution">
    <text evidence="1">The sequence shown here is derived from an EMBL/GenBank/DDBJ whole genome shotgun (WGS) entry which is preliminary data.</text>
</comment>
<gene>
    <name evidence="1" type="ORF">IAD26_06660</name>
</gene>
<protein>
    <submittedName>
        <fullName evidence="1">Uncharacterized protein</fullName>
    </submittedName>
</protein>
<name>A0A9D1N0Q7_9CLOT</name>
<dbReference type="Proteomes" id="UP000886748">
    <property type="component" value="Unassembled WGS sequence"/>
</dbReference>
<reference evidence="1" key="1">
    <citation type="submission" date="2020-10" db="EMBL/GenBank/DDBJ databases">
        <authorList>
            <person name="Gilroy R."/>
        </authorList>
    </citation>
    <scope>NUCLEOTIDE SEQUENCE</scope>
    <source>
        <strain evidence="1">CHK154-7741</strain>
    </source>
</reference>